<dbReference type="Proteomes" id="UP000029085">
    <property type="component" value="Unassembled WGS sequence"/>
</dbReference>
<dbReference type="STRING" id="1121014.N788_09065"/>
<dbReference type="AlphaFoldDB" id="A0A087MKX3"/>
<dbReference type="InterPro" id="IPR012338">
    <property type="entry name" value="Beta-lactam/transpept-like"/>
</dbReference>
<protein>
    <recommendedName>
        <fullName evidence="3">Beta-lactamase-related domain-containing protein</fullName>
    </recommendedName>
</protein>
<keyword evidence="2" id="KW-1185">Reference proteome</keyword>
<proteinExistence type="predicted"/>
<evidence type="ECO:0000313" key="1">
    <source>
        <dbReference type="EMBL" id="KFL37526.1"/>
    </source>
</evidence>
<gene>
    <name evidence="1" type="ORF">N788_09065</name>
</gene>
<reference evidence="1 2" key="2">
    <citation type="journal article" date="2015" name="Stand. Genomic Sci.">
        <title>High quality draft genomic sequence of Arenimonas donghaensis DSM 18148(T).</title>
        <authorList>
            <person name="Chen F."/>
            <person name="Wang H."/>
            <person name="Cao Y."/>
            <person name="Li X."/>
            <person name="Wang G."/>
        </authorList>
    </citation>
    <scope>NUCLEOTIDE SEQUENCE [LARGE SCALE GENOMIC DNA]</scope>
    <source>
        <strain evidence="1 2">HO3-R19</strain>
    </source>
</reference>
<accession>A0A087MKX3</accession>
<dbReference type="PATRIC" id="fig|1121014.3.peg.574"/>
<reference evidence="2" key="1">
    <citation type="submission" date="2013-08" db="EMBL/GenBank/DDBJ databases">
        <title>Genome sequencing of Arenimonas donghaensis.</title>
        <authorList>
            <person name="Chen F."/>
            <person name="Wang G."/>
        </authorList>
    </citation>
    <scope>NUCLEOTIDE SEQUENCE [LARGE SCALE GENOMIC DNA]</scope>
    <source>
        <strain evidence="2">HO3-R19</strain>
    </source>
</reference>
<organism evidence="1 2">
    <name type="scientific">Arenimonas donghaensis DSM 18148 = HO3-R19</name>
    <dbReference type="NCBI Taxonomy" id="1121014"/>
    <lineage>
        <taxon>Bacteria</taxon>
        <taxon>Pseudomonadati</taxon>
        <taxon>Pseudomonadota</taxon>
        <taxon>Gammaproteobacteria</taxon>
        <taxon>Lysobacterales</taxon>
        <taxon>Lysobacteraceae</taxon>
        <taxon>Arenimonas</taxon>
    </lineage>
</organism>
<comment type="caution">
    <text evidence="1">The sequence shown here is derived from an EMBL/GenBank/DDBJ whole genome shotgun (WGS) entry which is preliminary data.</text>
</comment>
<evidence type="ECO:0008006" key="3">
    <source>
        <dbReference type="Google" id="ProtNLM"/>
    </source>
</evidence>
<dbReference type="EMBL" id="AVCJ01000002">
    <property type="protein sequence ID" value="KFL37526.1"/>
    <property type="molecule type" value="Genomic_DNA"/>
</dbReference>
<name>A0A087MKX3_9GAMM</name>
<evidence type="ECO:0000313" key="2">
    <source>
        <dbReference type="Proteomes" id="UP000029085"/>
    </source>
</evidence>
<dbReference type="SUPFAM" id="SSF56601">
    <property type="entry name" value="beta-lactamase/transpeptidase-like"/>
    <property type="match status" value="1"/>
</dbReference>
<dbReference type="Gene3D" id="3.40.710.10">
    <property type="entry name" value="DD-peptidase/beta-lactamase superfamily"/>
    <property type="match status" value="1"/>
</dbReference>
<sequence length="501" mass="53889">MSRPERALARSLPDDLVLDLVHDGVHVLPAQRGPMAGKHGWWQWLFEPGQAWSEPGDGGRTRVALPFALVQRNANCTHNGMLMFLVGDGGVVSPVAVQVGGETCQYLQMDLWGLLPARFTPGRAANHAAIADAAAAERDRRLPTQPLQAVSQRWPAVDVAALAIGDDRARTRHGLVVDGVHFTSGCDTRLGPYPACDRLTLPSFSVAKTAVAAVALMRLEKRYPGLASTPLRALSEGSGCRSDAWAGVRLVDLLDMATGHYDDPAYMADEDAGKVAAFFGARTHALKLAFACEAYARREAPGRRWVYHTSDTYLLGAALDQALAKRTAGSARDVFDDVLLPDVFEPLGLSQTARYTRRTEDPAAQPFFGWGQFLRADDVAKLARFLGQARGDAGAGPVLDARLLDEAMQRVPGAGGLQAAHLENYRYQHGVWARELGAQLGCKEPLWVPFLSGFGGITVALFPNGVAWYSFADDGRLASIDFAGPAREVAKIRPLCASAAG</sequence>